<dbReference type="PROSITE" id="PS50076">
    <property type="entry name" value="DNAJ_2"/>
    <property type="match status" value="1"/>
</dbReference>
<dbReference type="PANTHER" id="PTHR24078:SF553">
    <property type="entry name" value="DNAJ HOMOLOG SUBFAMILY B MEMBER 5"/>
    <property type="match status" value="1"/>
</dbReference>
<dbReference type="OrthoDB" id="550424at2759"/>
<dbReference type="PROSITE" id="PS00636">
    <property type="entry name" value="DNAJ_1"/>
    <property type="match status" value="1"/>
</dbReference>
<dbReference type="GO" id="GO:0051082">
    <property type="term" value="F:unfolded protein binding"/>
    <property type="evidence" value="ECO:0007669"/>
    <property type="project" value="InterPro"/>
</dbReference>
<evidence type="ECO:0000313" key="3">
    <source>
        <dbReference type="EMBL" id="KAF2899468.1"/>
    </source>
</evidence>
<organism evidence="3 4">
    <name type="scientific">Ignelater luminosus</name>
    <name type="common">Cucubano</name>
    <name type="synonym">Pyrophorus luminosus</name>
    <dbReference type="NCBI Taxonomy" id="2038154"/>
    <lineage>
        <taxon>Eukaryota</taxon>
        <taxon>Metazoa</taxon>
        <taxon>Ecdysozoa</taxon>
        <taxon>Arthropoda</taxon>
        <taxon>Hexapoda</taxon>
        <taxon>Insecta</taxon>
        <taxon>Pterygota</taxon>
        <taxon>Neoptera</taxon>
        <taxon>Endopterygota</taxon>
        <taxon>Coleoptera</taxon>
        <taxon>Polyphaga</taxon>
        <taxon>Elateriformia</taxon>
        <taxon>Elateroidea</taxon>
        <taxon>Elateridae</taxon>
        <taxon>Agrypninae</taxon>
        <taxon>Pyrophorini</taxon>
        <taxon>Ignelater</taxon>
    </lineage>
</organism>
<accession>A0A8K0D4V9</accession>
<feature type="domain" description="J" evidence="2">
    <location>
        <begin position="90"/>
        <end position="154"/>
    </location>
</feature>
<dbReference type="CDD" id="cd10747">
    <property type="entry name" value="DnaJ_C"/>
    <property type="match status" value="1"/>
</dbReference>
<sequence>MEACSQDLVTSIIHQQIICEDINRDKIDGLLETLIGLWTTVKANVKESNVKEMTSKLSDLINKLKLLEGTAMVHKNELNPTSSKVEKQHHYYKILGLSNTAPDDEIKRAYRRLALKYHPDKNKTSGAEEKFKEVAEAYEVLSDKTKRDIYDQYGEEGLKGIGGPSSPGGNFQYTFHGDPRATFAQFFGSANPFQSFFDLGGCDPMGNIFPFPDEIDKTLFQCADQDPPIEHDLYCSLEEVLYGCIKKMKISHKVFQHDGTLCREDKVLIVDVKPGWKAGTKITFQKEGDQGHNKIPADIVFIIRDKVHPYFKREGSDIHYIVTISLKQALCGFTVDIPTLTGANIALHYGNDVVKPNTVKRISGHGLPYSKEPSRRGDLIVNFEIKFPDHLSQSLKDVLYKVLPN</sequence>
<name>A0A8K0D4V9_IGNLU</name>
<dbReference type="InterPro" id="IPR008971">
    <property type="entry name" value="HSP40/DnaJ_pept-bd"/>
</dbReference>
<keyword evidence="4" id="KW-1185">Reference proteome</keyword>
<dbReference type="InterPro" id="IPR036869">
    <property type="entry name" value="J_dom_sf"/>
</dbReference>
<dbReference type="Gene3D" id="2.60.260.20">
    <property type="entry name" value="Urease metallochaperone UreE, N-terminal domain"/>
    <property type="match status" value="2"/>
</dbReference>
<dbReference type="InterPro" id="IPR018253">
    <property type="entry name" value="DnaJ_domain_CS"/>
</dbReference>
<reference evidence="3" key="1">
    <citation type="submission" date="2019-08" db="EMBL/GenBank/DDBJ databases">
        <title>The genome of the North American firefly Photinus pyralis.</title>
        <authorList>
            <consortium name="Photinus pyralis genome working group"/>
            <person name="Fallon T.R."/>
            <person name="Sander Lower S.E."/>
            <person name="Weng J.-K."/>
        </authorList>
    </citation>
    <scope>NUCLEOTIDE SEQUENCE</scope>
    <source>
        <strain evidence="3">TRF0915ILg1</strain>
        <tissue evidence="3">Whole body</tissue>
    </source>
</reference>
<dbReference type="GO" id="GO:0006457">
    <property type="term" value="P:protein folding"/>
    <property type="evidence" value="ECO:0007669"/>
    <property type="project" value="InterPro"/>
</dbReference>
<evidence type="ECO:0000259" key="2">
    <source>
        <dbReference type="PROSITE" id="PS50076"/>
    </source>
</evidence>
<protein>
    <recommendedName>
        <fullName evidence="2">J domain-containing protein</fullName>
    </recommendedName>
</protein>
<dbReference type="Pfam" id="PF01556">
    <property type="entry name" value="DnaJ_C"/>
    <property type="match status" value="1"/>
</dbReference>
<keyword evidence="1" id="KW-0143">Chaperone</keyword>
<dbReference type="GO" id="GO:0051087">
    <property type="term" value="F:protein-folding chaperone binding"/>
    <property type="evidence" value="ECO:0007669"/>
    <property type="project" value="TreeGrafter"/>
</dbReference>
<evidence type="ECO:0000256" key="1">
    <source>
        <dbReference type="ARBA" id="ARBA00023186"/>
    </source>
</evidence>
<evidence type="ECO:0000313" key="4">
    <source>
        <dbReference type="Proteomes" id="UP000801492"/>
    </source>
</evidence>
<dbReference type="FunFam" id="2.60.260.20:FF:000002">
    <property type="entry name" value="Dnaj homolog subfamily b member"/>
    <property type="match status" value="1"/>
</dbReference>
<dbReference type="SMART" id="SM00271">
    <property type="entry name" value="DnaJ"/>
    <property type="match status" value="1"/>
</dbReference>
<gene>
    <name evidence="3" type="ORF">ILUMI_06711</name>
</gene>
<dbReference type="SUPFAM" id="SSF49493">
    <property type="entry name" value="HSP40/DnaJ peptide-binding domain"/>
    <property type="match status" value="2"/>
</dbReference>
<comment type="caution">
    <text evidence="3">The sequence shown here is derived from an EMBL/GenBank/DDBJ whole genome shotgun (WGS) entry which is preliminary data.</text>
</comment>
<dbReference type="PRINTS" id="PR00625">
    <property type="entry name" value="JDOMAIN"/>
</dbReference>
<dbReference type="PANTHER" id="PTHR24078">
    <property type="entry name" value="DNAJ HOMOLOG SUBFAMILY C MEMBER"/>
    <property type="match status" value="1"/>
</dbReference>
<dbReference type="AlphaFoldDB" id="A0A8K0D4V9"/>
<dbReference type="Gene3D" id="1.10.287.110">
    <property type="entry name" value="DnaJ domain"/>
    <property type="match status" value="1"/>
</dbReference>
<dbReference type="InterPro" id="IPR002939">
    <property type="entry name" value="DnaJ_C"/>
</dbReference>
<dbReference type="FunFam" id="1.10.287.110:FF:000033">
    <property type="entry name" value="dnaJ homolog subfamily B member 13"/>
    <property type="match status" value="1"/>
</dbReference>
<dbReference type="GO" id="GO:0005829">
    <property type="term" value="C:cytosol"/>
    <property type="evidence" value="ECO:0007669"/>
    <property type="project" value="TreeGrafter"/>
</dbReference>
<dbReference type="SUPFAM" id="SSF46565">
    <property type="entry name" value="Chaperone J-domain"/>
    <property type="match status" value="1"/>
</dbReference>
<dbReference type="Proteomes" id="UP000801492">
    <property type="component" value="Unassembled WGS sequence"/>
</dbReference>
<dbReference type="InterPro" id="IPR001623">
    <property type="entry name" value="DnaJ_domain"/>
</dbReference>
<dbReference type="FunFam" id="2.60.260.20:FF:000026">
    <property type="entry name" value="Uncharacterized protein, isoform B"/>
    <property type="match status" value="1"/>
</dbReference>
<dbReference type="CDD" id="cd06257">
    <property type="entry name" value="DnaJ"/>
    <property type="match status" value="1"/>
</dbReference>
<proteinExistence type="predicted"/>
<dbReference type="EMBL" id="VTPC01002791">
    <property type="protein sequence ID" value="KAF2899468.1"/>
    <property type="molecule type" value="Genomic_DNA"/>
</dbReference>
<dbReference type="Pfam" id="PF00226">
    <property type="entry name" value="DnaJ"/>
    <property type="match status" value="1"/>
</dbReference>
<dbReference type="InterPro" id="IPR051339">
    <property type="entry name" value="DnaJ_subfamily_B"/>
</dbReference>